<gene>
    <name evidence="1" type="ORF">NCTC13032_00807</name>
</gene>
<proteinExistence type="predicted"/>
<sequence length="49" mass="5522">MQRYAVDHGAVAFLRKPINVEVLLAHIQRAPHSLTTATNLPTRTINEEQ</sequence>
<dbReference type="Proteomes" id="UP000310719">
    <property type="component" value="Chromosome"/>
</dbReference>
<dbReference type="SUPFAM" id="SSF52172">
    <property type="entry name" value="CheY-like"/>
    <property type="match status" value="1"/>
</dbReference>
<dbReference type="AlphaFoldDB" id="A0A4U9HM16"/>
<name>A0A4U9HM16_9ENTR</name>
<evidence type="ECO:0000313" key="1">
    <source>
        <dbReference type="EMBL" id="VTP63329.1"/>
    </source>
</evidence>
<reference evidence="1 2" key="1">
    <citation type="submission" date="2019-05" db="EMBL/GenBank/DDBJ databases">
        <authorList>
            <consortium name="Pathogen Informatics"/>
        </authorList>
    </citation>
    <scope>NUCLEOTIDE SEQUENCE [LARGE SCALE GENOMIC DNA]</scope>
    <source>
        <strain evidence="1 2">NCTC13032</strain>
    </source>
</reference>
<organism evidence="1 2">
    <name type="scientific">Leclercia adecarboxylata</name>
    <dbReference type="NCBI Taxonomy" id="83655"/>
    <lineage>
        <taxon>Bacteria</taxon>
        <taxon>Pseudomonadati</taxon>
        <taxon>Pseudomonadota</taxon>
        <taxon>Gammaproteobacteria</taxon>
        <taxon>Enterobacterales</taxon>
        <taxon>Enterobacteriaceae</taxon>
        <taxon>Leclercia</taxon>
    </lineage>
</organism>
<dbReference type="EMBL" id="LR590464">
    <property type="protein sequence ID" value="VTP63329.1"/>
    <property type="molecule type" value="Genomic_DNA"/>
</dbReference>
<evidence type="ECO:0000313" key="2">
    <source>
        <dbReference type="Proteomes" id="UP000310719"/>
    </source>
</evidence>
<dbReference type="InterPro" id="IPR011006">
    <property type="entry name" value="CheY-like_superfamily"/>
</dbReference>
<accession>A0A4U9HM16</accession>
<protein>
    <recommendedName>
        <fullName evidence="3">Response regulatory domain-containing protein</fullName>
    </recommendedName>
</protein>
<evidence type="ECO:0008006" key="3">
    <source>
        <dbReference type="Google" id="ProtNLM"/>
    </source>
</evidence>
<dbReference type="STRING" id="83655.APT61_19675"/>